<comment type="caution">
    <text evidence="1">The sequence shown here is derived from an EMBL/GenBank/DDBJ whole genome shotgun (WGS) entry which is preliminary data.</text>
</comment>
<evidence type="ECO:0000313" key="1">
    <source>
        <dbReference type="EMBL" id="KAH7310791.1"/>
    </source>
</evidence>
<accession>A0A8K0WPB6</accession>
<evidence type="ECO:0000313" key="2">
    <source>
        <dbReference type="Proteomes" id="UP000813444"/>
    </source>
</evidence>
<organism evidence="1 2">
    <name type="scientific">Stachybotrys elegans</name>
    <dbReference type="NCBI Taxonomy" id="80388"/>
    <lineage>
        <taxon>Eukaryota</taxon>
        <taxon>Fungi</taxon>
        <taxon>Dikarya</taxon>
        <taxon>Ascomycota</taxon>
        <taxon>Pezizomycotina</taxon>
        <taxon>Sordariomycetes</taxon>
        <taxon>Hypocreomycetidae</taxon>
        <taxon>Hypocreales</taxon>
        <taxon>Stachybotryaceae</taxon>
        <taxon>Stachybotrys</taxon>
    </lineage>
</organism>
<proteinExistence type="predicted"/>
<name>A0A8K0WPB6_9HYPO</name>
<dbReference type="AlphaFoldDB" id="A0A8K0WPB6"/>
<reference evidence="1" key="1">
    <citation type="journal article" date="2021" name="Nat. Commun.">
        <title>Genetic determinants of endophytism in the Arabidopsis root mycobiome.</title>
        <authorList>
            <person name="Mesny F."/>
            <person name="Miyauchi S."/>
            <person name="Thiergart T."/>
            <person name="Pickel B."/>
            <person name="Atanasova L."/>
            <person name="Karlsson M."/>
            <person name="Huettel B."/>
            <person name="Barry K.W."/>
            <person name="Haridas S."/>
            <person name="Chen C."/>
            <person name="Bauer D."/>
            <person name="Andreopoulos W."/>
            <person name="Pangilinan J."/>
            <person name="LaButti K."/>
            <person name="Riley R."/>
            <person name="Lipzen A."/>
            <person name="Clum A."/>
            <person name="Drula E."/>
            <person name="Henrissat B."/>
            <person name="Kohler A."/>
            <person name="Grigoriev I.V."/>
            <person name="Martin F.M."/>
            <person name="Hacquard S."/>
        </authorList>
    </citation>
    <scope>NUCLEOTIDE SEQUENCE</scope>
    <source>
        <strain evidence="1">MPI-CAGE-CH-0235</strain>
    </source>
</reference>
<keyword evidence="2" id="KW-1185">Reference proteome</keyword>
<dbReference type="Proteomes" id="UP000813444">
    <property type="component" value="Unassembled WGS sequence"/>
</dbReference>
<sequence length="590" mass="66239">MAPRDFLINTRRMRYTGEALAALKDSGVDENLRTHDQCKDDVQHGAHELPPTLRPWGKRAVKTRPPAASAGRHIGYYAMTTSIAQWVKDAMVRHEPDPRTLDFVQSFSADFHDVAEKERASSTGLHDIDAMEFTYQLTLETCAAILLAANDTDQPVNLSLQYHASEAGGDDHFRPWGRLLTGLECDPPIIVQFPFYLLMCNSFTLEPQTHREDYVYATLTGIDWAKGQGKYSKRFTTFEAMARAAVPTLDDSKAGLDRCFWRVSLGYLRAMNHCENAMPLKAPIKSRIDHGLDPDLVIAARGFDTMGTAYMCRDGAAFLDDQGMDSLIGSAVPNDVMDLHTDIFTGETRNLLRLLYPSDVGIERAIQTMSTVLSSTLCEIIRGHHRARMHNREDGRISSTSPPYSFSRARHRRIFEVLELYIDKYPQFWDWTWELYRAAKAQITDAGLAEPLVCGLRRAGSEDKLPASPQSKFLNMYYDMIEDGSTQLAKREPLGVSEDLAPVVRDIHSLWHGQLLDDNKKPGWGKEFDAKSDTLLGEAGEILETRGGVCDDTYKFTIAYGRMSMGLPYVAYHAVDAIIMAFGAITRTED</sequence>
<gene>
    <name evidence="1" type="ORF">B0I35DRAFT_439698</name>
</gene>
<dbReference type="EMBL" id="JAGPNK010000012">
    <property type="protein sequence ID" value="KAH7310791.1"/>
    <property type="molecule type" value="Genomic_DNA"/>
</dbReference>
<protein>
    <submittedName>
        <fullName evidence="1">Uncharacterized protein</fullName>
    </submittedName>
</protein>
<dbReference type="OrthoDB" id="4216719at2759"/>